<gene>
    <name evidence="8" type="ORF">RIMI_LOCUS7105891</name>
</gene>
<feature type="domain" description="THD" evidence="7">
    <location>
        <begin position="137"/>
        <end position="277"/>
    </location>
</feature>
<dbReference type="SMART" id="SM00207">
    <property type="entry name" value="TNF"/>
    <property type="match status" value="1"/>
</dbReference>
<evidence type="ECO:0000313" key="9">
    <source>
        <dbReference type="Proteomes" id="UP001176940"/>
    </source>
</evidence>
<dbReference type="Pfam" id="PF00229">
    <property type="entry name" value="TNF"/>
    <property type="match status" value="1"/>
</dbReference>
<dbReference type="PROSITE" id="PS50049">
    <property type="entry name" value="THD_2"/>
    <property type="match status" value="1"/>
</dbReference>
<dbReference type="SUPFAM" id="SSF49842">
    <property type="entry name" value="TNF-like"/>
    <property type="match status" value="1"/>
</dbReference>
<evidence type="ECO:0000256" key="6">
    <source>
        <dbReference type="ARBA" id="ARBA00023180"/>
    </source>
</evidence>
<comment type="similarity">
    <text evidence="2">Belongs to the tumor necrosis factor family.</text>
</comment>
<reference evidence="8" key="1">
    <citation type="submission" date="2023-07" db="EMBL/GenBank/DDBJ databases">
        <authorList>
            <person name="Stuckert A."/>
        </authorList>
    </citation>
    <scope>NUCLEOTIDE SEQUENCE</scope>
</reference>
<comment type="caution">
    <text evidence="8">The sequence shown here is derived from an EMBL/GenBank/DDBJ whole genome shotgun (WGS) entry which is preliminary data.</text>
</comment>
<dbReference type="Proteomes" id="UP001176940">
    <property type="component" value="Unassembled WGS sequence"/>
</dbReference>
<dbReference type="InterPro" id="IPR008983">
    <property type="entry name" value="Tumour_necrosis_fac-like_dom"/>
</dbReference>
<keyword evidence="5" id="KW-1015">Disulfide bond</keyword>
<evidence type="ECO:0000256" key="4">
    <source>
        <dbReference type="ARBA" id="ARBA00022525"/>
    </source>
</evidence>
<dbReference type="PANTHER" id="PTHR15151">
    <property type="entry name" value="PROTEIN EIGER"/>
    <property type="match status" value="1"/>
</dbReference>
<organism evidence="8 9">
    <name type="scientific">Ranitomeya imitator</name>
    <name type="common">mimic poison frog</name>
    <dbReference type="NCBI Taxonomy" id="111125"/>
    <lineage>
        <taxon>Eukaryota</taxon>
        <taxon>Metazoa</taxon>
        <taxon>Chordata</taxon>
        <taxon>Craniata</taxon>
        <taxon>Vertebrata</taxon>
        <taxon>Euteleostomi</taxon>
        <taxon>Amphibia</taxon>
        <taxon>Batrachia</taxon>
        <taxon>Anura</taxon>
        <taxon>Neobatrachia</taxon>
        <taxon>Hyloidea</taxon>
        <taxon>Dendrobatidae</taxon>
        <taxon>Dendrobatinae</taxon>
        <taxon>Ranitomeya</taxon>
    </lineage>
</organism>
<proteinExistence type="inferred from homology"/>
<keyword evidence="3" id="KW-0202">Cytokine</keyword>
<dbReference type="InterPro" id="IPR051748">
    <property type="entry name" value="TNF_Ligand_Superfamily"/>
</dbReference>
<dbReference type="PANTHER" id="PTHR15151:SF20">
    <property type="entry name" value="TUMOR NECROSIS FACTOR LIGAND SUPERFAMILY MEMBER 12"/>
    <property type="match status" value="1"/>
</dbReference>
<evidence type="ECO:0000313" key="8">
    <source>
        <dbReference type="EMBL" id="CAJ0937230.1"/>
    </source>
</evidence>
<keyword evidence="6" id="KW-0325">Glycoprotein</keyword>
<accession>A0ABN9LAF9</accession>
<dbReference type="EMBL" id="CAUEEQ010013255">
    <property type="protein sequence ID" value="CAJ0937230.1"/>
    <property type="molecule type" value="Genomic_DNA"/>
</dbReference>
<dbReference type="InterPro" id="IPR006052">
    <property type="entry name" value="TNF_dom"/>
</dbReference>
<evidence type="ECO:0000259" key="7">
    <source>
        <dbReference type="PROSITE" id="PS50049"/>
    </source>
</evidence>
<sequence>MDFTVMLLGMRLNPINQPNLFFLDLLSEYLGKTSTTVSEADGGSEPAQTFSCPKFRASPKVVQNFELHRKLSKISSFTESCPKFRSSLEVVQNVALYYKMPQKLNFTEFTPPPKEMELLCKRMGTEKINRTIVNLQQSPQLITKLRVEDRRMRMIMAQSWTGRKFNENSTSPVRYDDGRGEFVVNVKGLFYLYCQVHFNEDRSSYIKLDLLLDSKLIFRCLQEFSTTAASIRDPTLKTCSVSGLVILRPGNSLRIKTLPKVSLRIDHFLTYFGLFQVH</sequence>
<evidence type="ECO:0000256" key="1">
    <source>
        <dbReference type="ARBA" id="ARBA00004613"/>
    </source>
</evidence>
<protein>
    <recommendedName>
        <fullName evidence="7">THD domain-containing protein</fullName>
    </recommendedName>
</protein>
<keyword evidence="4" id="KW-0964">Secreted</keyword>
<comment type="subcellular location">
    <subcellularLocation>
        <location evidence="1">Secreted</location>
    </subcellularLocation>
</comment>
<keyword evidence="9" id="KW-1185">Reference proteome</keyword>
<evidence type="ECO:0000256" key="3">
    <source>
        <dbReference type="ARBA" id="ARBA00022514"/>
    </source>
</evidence>
<dbReference type="Gene3D" id="2.60.120.40">
    <property type="match status" value="1"/>
</dbReference>
<name>A0ABN9LAF9_9NEOB</name>
<evidence type="ECO:0000256" key="2">
    <source>
        <dbReference type="ARBA" id="ARBA00008670"/>
    </source>
</evidence>
<evidence type="ECO:0000256" key="5">
    <source>
        <dbReference type="ARBA" id="ARBA00023157"/>
    </source>
</evidence>